<dbReference type="InterPro" id="IPR045931">
    <property type="entry name" value="DUF6350"/>
</dbReference>
<feature type="transmembrane region" description="Helical" evidence="2">
    <location>
        <begin position="112"/>
        <end position="133"/>
    </location>
</feature>
<evidence type="ECO:0000313" key="3">
    <source>
        <dbReference type="EMBL" id="WEK13663.1"/>
    </source>
</evidence>
<name>A0AAJ5W2I3_9MICO</name>
<dbReference type="Pfam" id="PF19877">
    <property type="entry name" value="DUF6350"/>
    <property type="match status" value="1"/>
</dbReference>
<evidence type="ECO:0000313" key="4">
    <source>
        <dbReference type="Proteomes" id="UP001213972"/>
    </source>
</evidence>
<keyword evidence="2" id="KW-1133">Transmembrane helix</keyword>
<feature type="transmembrane region" description="Helical" evidence="2">
    <location>
        <begin position="145"/>
        <end position="167"/>
    </location>
</feature>
<evidence type="ECO:0000256" key="1">
    <source>
        <dbReference type="SAM" id="MobiDB-lite"/>
    </source>
</evidence>
<feature type="transmembrane region" description="Helical" evidence="2">
    <location>
        <begin position="197"/>
        <end position="217"/>
    </location>
</feature>
<dbReference type="Proteomes" id="UP001213972">
    <property type="component" value="Chromosome"/>
</dbReference>
<keyword evidence="2" id="KW-0472">Membrane</keyword>
<feature type="region of interest" description="Disordered" evidence="1">
    <location>
        <begin position="395"/>
        <end position="435"/>
    </location>
</feature>
<feature type="transmembrane region" description="Helical" evidence="2">
    <location>
        <begin position="298"/>
        <end position="318"/>
    </location>
</feature>
<evidence type="ECO:0000256" key="2">
    <source>
        <dbReference type="SAM" id="Phobius"/>
    </source>
</evidence>
<feature type="transmembrane region" description="Helical" evidence="2">
    <location>
        <begin position="330"/>
        <end position="354"/>
    </location>
</feature>
<feature type="transmembrane region" description="Helical" evidence="2">
    <location>
        <begin position="374"/>
        <end position="391"/>
    </location>
</feature>
<protein>
    <submittedName>
        <fullName evidence="3">DUF6350 family protein</fullName>
    </submittedName>
</protein>
<sequence length="435" mass="42619">MNRLLVALLAAFDAVIVVAVGLAAALAPLTVLWVFGVPAADWQALWPAAATLWQAGHLVPLQVALDAEYVTAVGISPDASSFVFSLAPLAFTVFTAVFAARSGARAARAGAWPVGVAAGAVVVGVLATLVALTSRLAVAAVDTTAAIAIPVAVFAVPCLLGALVTAWRHGDDGILDRLRHRLDVDDTGVVEAGARGIAAALTGILGVGGLVVAAAVFTGGGRMVALFEAAHVDLIGVIVLGLGQLVYLPTLIVWGAAFASGPGFSVGQGTAVGPGGTDLGVVPGIPVLGLIPEDPSPWLLLLALAVVAVGAGAGWVARARLRTADAGEPLLSRLIALALVVVGAAGGAALLAVLASGSLGPGRLAQAGPSAGSFALAVAVEVALGAAAVLLSPRADSPGEEAASSPVDWAGADPGRADLGHGFESSGPAGGGERP</sequence>
<dbReference type="EMBL" id="CP119321">
    <property type="protein sequence ID" value="WEK13663.1"/>
    <property type="molecule type" value="Genomic_DNA"/>
</dbReference>
<feature type="transmembrane region" description="Helical" evidence="2">
    <location>
        <begin position="237"/>
        <end position="259"/>
    </location>
</feature>
<gene>
    <name evidence="3" type="ORF">P0Y48_00190</name>
</gene>
<accession>A0AAJ5W2I3</accession>
<reference evidence="3" key="1">
    <citation type="submission" date="2023-03" db="EMBL/GenBank/DDBJ databases">
        <title>Andean soil-derived lignocellulolytic bacterial consortium as a source of novel taxa and putative plastic-active enzymes.</title>
        <authorList>
            <person name="Diaz-Garcia L."/>
            <person name="Chuvochina M."/>
            <person name="Feuerriegel G."/>
            <person name="Bunk B."/>
            <person name="Sproer C."/>
            <person name="Streit W.R."/>
            <person name="Rodriguez L.M."/>
            <person name="Overmann J."/>
            <person name="Jimenez D.J."/>
        </authorList>
    </citation>
    <scope>NUCLEOTIDE SEQUENCE</scope>
    <source>
        <strain evidence="3">MAG 4610</strain>
    </source>
</reference>
<proteinExistence type="predicted"/>
<dbReference type="AlphaFoldDB" id="A0AAJ5W2I3"/>
<organism evidence="3 4">
    <name type="scientific">Candidatus Microbacterium phytovorans</name>
    <dbReference type="NCBI Taxonomy" id="3121374"/>
    <lineage>
        <taxon>Bacteria</taxon>
        <taxon>Bacillati</taxon>
        <taxon>Actinomycetota</taxon>
        <taxon>Actinomycetes</taxon>
        <taxon>Micrococcales</taxon>
        <taxon>Microbacteriaceae</taxon>
        <taxon>Microbacterium</taxon>
    </lineage>
</organism>
<keyword evidence="2" id="KW-0812">Transmembrane</keyword>
<feature type="transmembrane region" description="Helical" evidence="2">
    <location>
        <begin position="79"/>
        <end position="100"/>
    </location>
</feature>